<dbReference type="Pfam" id="PF02538">
    <property type="entry name" value="Hydantoinase_B"/>
    <property type="match status" value="1"/>
</dbReference>
<sequence>MALDPFTTQIIRNFLFSTTEEMIQTTVLTAYSPTFSEGFDFSCALFDRDGRMVIQSRGIGVHLGSLVQAMRAVVAKFPTPEPGDVFITNNPYLATHQSDVMVCRPMFLDGAHLGFAVNIGHWTDIGGMSPGGCAGTSTHVVQDGLIIPLSRLYRGGELVEETRDFILANVRLPEDDWGDLMSQISATAVAENRLRELVGRYGIDDVLAGMAAAIDYSRDRFLARMRDVPDGVYEAEDFIEDDGLTDARYPIRVKVTKNASHFRVDFAGTAAAAPTPINAALSSARAAVYTAIIALVDPLTPVNAGIFDLIELDAPEGSIVNALWPRPVYGCTFEMAKRVPETILKAFGKTLPAQVAAGSHASGNNLAGRSKNPKTGEDVVWYNYYEGGQGATAHAPGNDAVYFWGETSHNQPIEVWEHKYQVLVERYGLRDGSGGAGRHRGGMGTVHEYRLLEDHHLSGLGDRHRIAPWGLAGGEDGAPNRWSLRRNGETRELGDVFGLKSPSKFYNIPLLKGDVLIIETGGGGGYGRSA</sequence>
<proteinExistence type="predicted"/>
<dbReference type="EMBL" id="JAMOIM010000009">
    <property type="protein sequence ID" value="MCW6509277.1"/>
    <property type="molecule type" value="Genomic_DNA"/>
</dbReference>
<organism evidence="2 3">
    <name type="scientific">Lichenifustis flavocetrariae</name>
    <dbReference type="NCBI Taxonomy" id="2949735"/>
    <lineage>
        <taxon>Bacteria</taxon>
        <taxon>Pseudomonadati</taxon>
        <taxon>Pseudomonadota</taxon>
        <taxon>Alphaproteobacteria</taxon>
        <taxon>Hyphomicrobiales</taxon>
        <taxon>Lichenihabitantaceae</taxon>
        <taxon>Lichenifustis</taxon>
    </lineage>
</organism>
<gene>
    <name evidence="2" type="ORF">M8523_14730</name>
</gene>
<dbReference type="AlphaFoldDB" id="A0AA41YXZ9"/>
<dbReference type="Proteomes" id="UP001165667">
    <property type="component" value="Unassembled WGS sequence"/>
</dbReference>
<dbReference type="InterPro" id="IPR003692">
    <property type="entry name" value="Hydantoinase_B"/>
</dbReference>
<evidence type="ECO:0000259" key="1">
    <source>
        <dbReference type="Pfam" id="PF02538"/>
    </source>
</evidence>
<dbReference type="GO" id="GO:0017168">
    <property type="term" value="F:5-oxoprolinase (ATP-hydrolyzing) activity"/>
    <property type="evidence" value="ECO:0007669"/>
    <property type="project" value="TreeGrafter"/>
</dbReference>
<evidence type="ECO:0000313" key="2">
    <source>
        <dbReference type="EMBL" id="MCW6509277.1"/>
    </source>
</evidence>
<accession>A0AA41YXZ9</accession>
<name>A0AA41YXZ9_9HYPH</name>
<keyword evidence="3" id="KW-1185">Reference proteome</keyword>
<dbReference type="GO" id="GO:0005829">
    <property type="term" value="C:cytosol"/>
    <property type="evidence" value="ECO:0007669"/>
    <property type="project" value="TreeGrafter"/>
</dbReference>
<evidence type="ECO:0000313" key="3">
    <source>
        <dbReference type="Proteomes" id="UP001165667"/>
    </source>
</evidence>
<dbReference type="PANTHER" id="PTHR11365">
    <property type="entry name" value="5-OXOPROLINASE RELATED"/>
    <property type="match status" value="1"/>
</dbReference>
<dbReference type="RefSeq" id="WP_282585649.1">
    <property type="nucleotide sequence ID" value="NZ_JAMOIM010000009.1"/>
</dbReference>
<feature type="domain" description="Hydantoinase B/oxoprolinase" evidence="1">
    <location>
        <begin position="4"/>
        <end position="528"/>
    </location>
</feature>
<reference evidence="2" key="1">
    <citation type="submission" date="2022-05" db="EMBL/GenBank/DDBJ databases">
        <authorList>
            <person name="Pankratov T."/>
        </authorList>
    </citation>
    <scope>NUCLEOTIDE SEQUENCE</scope>
    <source>
        <strain evidence="2">BP6-180914</strain>
    </source>
</reference>
<dbReference type="GO" id="GO:0006749">
    <property type="term" value="P:glutathione metabolic process"/>
    <property type="evidence" value="ECO:0007669"/>
    <property type="project" value="TreeGrafter"/>
</dbReference>
<protein>
    <submittedName>
        <fullName evidence="2">Hydantoinase B/oxoprolinase family protein</fullName>
    </submittedName>
</protein>
<dbReference type="InterPro" id="IPR045079">
    <property type="entry name" value="Oxoprolinase-like"/>
</dbReference>
<dbReference type="PANTHER" id="PTHR11365:SF23">
    <property type="entry name" value="HYPOTHETICAL 5-OXOPROLINASE (EUROFUNG)-RELATED"/>
    <property type="match status" value="1"/>
</dbReference>
<comment type="caution">
    <text evidence="2">The sequence shown here is derived from an EMBL/GenBank/DDBJ whole genome shotgun (WGS) entry which is preliminary data.</text>
</comment>